<feature type="domain" description="Ribosomal RNA small subunit methyltransferase E methyltransferase" evidence="13">
    <location>
        <begin position="76"/>
        <end position="237"/>
    </location>
</feature>
<dbReference type="InterPro" id="IPR015947">
    <property type="entry name" value="PUA-like_sf"/>
</dbReference>
<keyword evidence="5 12" id="KW-0963">Cytoplasm</keyword>
<dbReference type="InterPro" id="IPR046887">
    <property type="entry name" value="RsmE_PUA-like"/>
</dbReference>
<organism evidence="15 16">
    <name type="scientific">Phytoactinopolyspora halotolerans</name>
    <dbReference type="NCBI Taxonomy" id="1981512"/>
    <lineage>
        <taxon>Bacteria</taxon>
        <taxon>Bacillati</taxon>
        <taxon>Actinomycetota</taxon>
        <taxon>Actinomycetes</taxon>
        <taxon>Jiangellales</taxon>
        <taxon>Jiangellaceae</taxon>
        <taxon>Phytoactinopolyspora</taxon>
    </lineage>
</organism>
<keyword evidence="8 12" id="KW-0808">Transferase</keyword>
<dbReference type="PIRSF" id="PIRSF015601">
    <property type="entry name" value="MTase_slr0722"/>
    <property type="match status" value="1"/>
</dbReference>
<dbReference type="PANTHER" id="PTHR30027:SF3">
    <property type="entry name" value="16S RRNA (URACIL(1498)-N(3))-METHYLTRANSFERASE"/>
    <property type="match status" value="1"/>
</dbReference>
<evidence type="ECO:0000256" key="6">
    <source>
        <dbReference type="ARBA" id="ARBA00022552"/>
    </source>
</evidence>
<evidence type="ECO:0000256" key="12">
    <source>
        <dbReference type="PIRNR" id="PIRNR015601"/>
    </source>
</evidence>
<comment type="subcellular location">
    <subcellularLocation>
        <location evidence="1 12">Cytoplasm</location>
    </subcellularLocation>
</comment>
<keyword evidence="16" id="KW-1185">Reference proteome</keyword>
<comment type="caution">
    <text evidence="15">The sequence shown here is derived from an EMBL/GenBank/DDBJ whole genome shotgun (WGS) entry which is preliminary data.</text>
</comment>
<evidence type="ECO:0000313" key="16">
    <source>
        <dbReference type="Proteomes" id="UP000475214"/>
    </source>
</evidence>
<feature type="domain" description="Ribosomal RNA small subunit methyltransferase E PUA-like" evidence="14">
    <location>
        <begin position="21"/>
        <end position="67"/>
    </location>
</feature>
<evidence type="ECO:0000259" key="13">
    <source>
        <dbReference type="Pfam" id="PF04452"/>
    </source>
</evidence>
<evidence type="ECO:0000256" key="8">
    <source>
        <dbReference type="ARBA" id="ARBA00022679"/>
    </source>
</evidence>
<dbReference type="Pfam" id="PF20260">
    <property type="entry name" value="PUA_4"/>
    <property type="match status" value="1"/>
</dbReference>
<comment type="similarity">
    <text evidence="2 12">Belongs to the RNA methyltransferase RsmE family.</text>
</comment>
<evidence type="ECO:0000256" key="4">
    <source>
        <dbReference type="ARBA" id="ARBA00013673"/>
    </source>
</evidence>
<dbReference type="CDD" id="cd18084">
    <property type="entry name" value="RsmE-like"/>
    <property type="match status" value="1"/>
</dbReference>
<dbReference type="GO" id="GO:0070475">
    <property type="term" value="P:rRNA base methylation"/>
    <property type="evidence" value="ECO:0007669"/>
    <property type="project" value="TreeGrafter"/>
</dbReference>
<dbReference type="RefSeq" id="WP_163735333.1">
    <property type="nucleotide sequence ID" value="NZ_JAAGOA010000004.1"/>
</dbReference>
<dbReference type="InterPro" id="IPR006700">
    <property type="entry name" value="RsmE"/>
</dbReference>
<evidence type="ECO:0000256" key="10">
    <source>
        <dbReference type="ARBA" id="ARBA00025699"/>
    </source>
</evidence>
<dbReference type="AlphaFoldDB" id="A0A6L9S572"/>
<dbReference type="FunFam" id="3.40.1280.10:FF:000023">
    <property type="entry name" value="Ribosomal RNA small subunit methyltransferase E"/>
    <property type="match status" value="1"/>
</dbReference>
<evidence type="ECO:0000256" key="2">
    <source>
        <dbReference type="ARBA" id="ARBA00005528"/>
    </source>
</evidence>
<accession>A0A6L9S572</accession>
<dbReference type="NCBIfam" id="NF008693">
    <property type="entry name" value="PRK11713.2-3"/>
    <property type="match status" value="1"/>
</dbReference>
<keyword evidence="9 12" id="KW-0949">S-adenosyl-L-methionine</keyword>
<dbReference type="GO" id="GO:0070042">
    <property type="term" value="F:rRNA (uridine-N3-)-methyltransferase activity"/>
    <property type="evidence" value="ECO:0007669"/>
    <property type="project" value="TreeGrafter"/>
</dbReference>
<evidence type="ECO:0000256" key="11">
    <source>
        <dbReference type="ARBA" id="ARBA00047944"/>
    </source>
</evidence>
<dbReference type="Gene3D" id="2.40.240.20">
    <property type="entry name" value="Hypothetical PUA domain-like, domain 1"/>
    <property type="match status" value="1"/>
</dbReference>
<keyword evidence="7 12" id="KW-0489">Methyltransferase</keyword>
<keyword evidence="6 12" id="KW-0698">rRNA processing</keyword>
<evidence type="ECO:0000256" key="1">
    <source>
        <dbReference type="ARBA" id="ARBA00004496"/>
    </source>
</evidence>
<dbReference type="Gene3D" id="3.40.1280.10">
    <property type="match status" value="1"/>
</dbReference>
<comment type="function">
    <text evidence="10 12">Specifically methylates the N3 position of the uracil ring of uridine 1498 (m3U1498) in 16S rRNA. Acts on the fully assembled 30S ribosomal subunit.</text>
</comment>
<evidence type="ECO:0000256" key="3">
    <source>
        <dbReference type="ARBA" id="ARBA00012328"/>
    </source>
</evidence>
<dbReference type="NCBIfam" id="TIGR00046">
    <property type="entry name" value="RsmE family RNA methyltransferase"/>
    <property type="match status" value="1"/>
</dbReference>
<dbReference type="PANTHER" id="PTHR30027">
    <property type="entry name" value="RIBOSOMAL RNA SMALL SUBUNIT METHYLTRANSFERASE E"/>
    <property type="match status" value="1"/>
</dbReference>
<evidence type="ECO:0000313" key="15">
    <source>
        <dbReference type="EMBL" id="NED99890.1"/>
    </source>
</evidence>
<dbReference type="Pfam" id="PF04452">
    <property type="entry name" value="Methyltrans_RNA"/>
    <property type="match status" value="1"/>
</dbReference>
<dbReference type="SUPFAM" id="SSF75217">
    <property type="entry name" value="alpha/beta knot"/>
    <property type="match status" value="1"/>
</dbReference>
<protein>
    <recommendedName>
        <fullName evidence="4 12">Ribosomal RNA small subunit methyltransferase E</fullName>
        <ecNumber evidence="3 12">2.1.1.193</ecNumber>
    </recommendedName>
</protein>
<dbReference type="GO" id="GO:0005737">
    <property type="term" value="C:cytoplasm"/>
    <property type="evidence" value="ECO:0007669"/>
    <property type="project" value="UniProtKB-SubCell"/>
</dbReference>
<gene>
    <name evidence="15" type="ORF">G1H10_06885</name>
</gene>
<dbReference type="EMBL" id="JAAGOA010000004">
    <property type="protein sequence ID" value="NED99890.1"/>
    <property type="molecule type" value="Genomic_DNA"/>
</dbReference>
<name>A0A6L9S572_9ACTN</name>
<evidence type="ECO:0000256" key="7">
    <source>
        <dbReference type="ARBA" id="ARBA00022603"/>
    </source>
</evidence>
<dbReference type="InterPro" id="IPR029026">
    <property type="entry name" value="tRNA_m1G_MTases_N"/>
</dbReference>
<proteinExistence type="inferred from homology"/>
<dbReference type="InterPro" id="IPR029028">
    <property type="entry name" value="Alpha/beta_knot_MTases"/>
</dbReference>
<dbReference type="EC" id="2.1.1.193" evidence="3 12"/>
<dbReference type="SUPFAM" id="SSF88697">
    <property type="entry name" value="PUA domain-like"/>
    <property type="match status" value="1"/>
</dbReference>
<evidence type="ECO:0000259" key="14">
    <source>
        <dbReference type="Pfam" id="PF20260"/>
    </source>
</evidence>
<evidence type="ECO:0000256" key="5">
    <source>
        <dbReference type="ARBA" id="ARBA00022490"/>
    </source>
</evidence>
<evidence type="ECO:0000256" key="9">
    <source>
        <dbReference type="ARBA" id="ARBA00022691"/>
    </source>
</evidence>
<dbReference type="Proteomes" id="UP000475214">
    <property type="component" value="Unassembled WGS sequence"/>
</dbReference>
<comment type="catalytic activity">
    <reaction evidence="11 12">
        <text>uridine(1498) in 16S rRNA + S-adenosyl-L-methionine = N(3)-methyluridine(1498) in 16S rRNA + S-adenosyl-L-homocysteine + H(+)</text>
        <dbReference type="Rhea" id="RHEA:42920"/>
        <dbReference type="Rhea" id="RHEA-COMP:10283"/>
        <dbReference type="Rhea" id="RHEA-COMP:10284"/>
        <dbReference type="ChEBI" id="CHEBI:15378"/>
        <dbReference type="ChEBI" id="CHEBI:57856"/>
        <dbReference type="ChEBI" id="CHEBI:59789"/>
        <dbReference type="ChEBI" id="CHEBI:65315"/>
        <dbReference type="ChEBI" id="CHEBI:74502"/>
        <dbReference type="EC" id="2.1.1.193"/>
    </reaction>
</comment>
<dbReference type="InterPro" id="IPR046886">
    <property type="entry name" value="RsmE_MTase_dom"/>
</dbReference>
<reference evidence="15 16" key="1">
    <citation type="submission" date="2020-02" db="EMBL/GenBank/DDBJ databases">
        <authorList>
            <person name="Li X.-J."/>
            <person name="Han X.-M."/>
        </authorList>
    </citation>
    <scope>NUCLEOTIDE SEQUENCE [LARGE SCALE GENOMIC DNA]</scope>
    <source>
        <strain evidence="15 16">CCTCC AB 2017055</strain>
    </source>
</reference>
<sequence length="249" mass="26441">MSLPVFLIDGAALRGSDRVTLDGDEGRHAAVVRRIGVGERVQLTDGAGQSARCVVVAADRTGLTCHVEERHDEPEPEPRIVVVQALAKGDRGETAVETLTEVGVDEIVPWAAERCITRWKGDRGEKALRKWRSTAREAAKQSRRPWFPEVSELASTSEVAARLERAALAVILHEDADHSVATLDIPARGEIVLVVGPEGGIAPAELTRFASAGAIAALLGPTVLRTSTAGTVAAGVVLARTPRWAHLGP</sequence>